<feature type="non-terminal residue" evidence="1">
    <location>
        <position position="191"/>
    </location>
</feature>
<organism evidence="1 2">
    <name type="scientific">Chiloscyllium punctatum</name>
    <name type="common">Brownbanded bambooshark</name>
    <name type="synonym">Hemiscyllium punctatum</name>
    <dbReference type="NCBI Taxonomy" id="137246"/>
    <lineage>
        <taxon>Eukaryota</taxon>
        <taxon>Metazoa</taxon>
        <taxon>Chordata</taxon>
        <taxon>Craniata</taxon>
        <taxon>Vertebrata</taxon>
        <taxon>Chondrichthyes</taxon>
        <taxon>Elasmobranchii</taxon>
        <taxon>Galeomorphii</taxon>
        <taxon>Galeoidea</taxon>
        <taxon>Orectolobiformes</taxon>
        <taxon>Hemiscylliidae</taxon>
        <taxon>Chiloscyllium</taxon>
    </lineage>
</organism>
<evidence type="ECO:0000313" key="2">
    <source>
        <dbReference type="Proteomes" id="UP000287033"/>
    </source>
</evidence>
<accession>A0A401U0T3</accession>
<feature type="non-terminal residue" evidence="1">
    <location>
        <position position="1"/>
    </location>
</feature>
<dbReference type="AlphaFoldDB" id="A0A401U0T3"/>
<protein>
    <submittedName>
        <fullName evidence="1">Uncharacterized protein</fullName>
    </submittedName>
</protein>
<proteinExistence type="predicted"/>
<gene>
    <name evidence="1" type="ORF">chiPu_0032560</name>
</gene>
<dbReference type="Proteomes" id="UP000287033">
    <property type="component" value="Unassembled WGS sequence"/>
</dbReference>
<evidence type="ECO:0000313" key="1">
    <source>
        <dbReference type="EMBL" id="GCC48493.1"/>
    </source>
</evidence>
<sequence>HGVIDLVAHELAHVGNHLVGEVVARVEHGQHDAVDRQGRIERRAHLLHRLQQLRQTFEREELALQRHQDRVRRGHRIDGKQIERGRAVDQHVGVIGVRRDVVVQSCDRVAQPEGTARRGAELELETGEIHGGCRNVQPRHCGRDYGIAQRRFADQHVVGRAAAVAAIDAETGRGVALRIEIDDQDALANRS</sequence>
<comment type="caution">
    <text evidence="1">The sequence shown here is derived from an EMBL/GenBank/DDBJ whole genome shotgun (WGS) entry which is preliminary data.</text>
</comment>
<reference evidence="1 2" key="1">
    <citation type="journal article" date="2018" name="Nat. Ecol. Evol.">
        <title>Shark genomes provide insights into elasmobranch evolution and the origin of vertebrates.</title>
        <authorList>
            <person name="Hara Y"/>
            <person name="Yamaguchi K"/>
            <person name="Onimaru K"/>
            <person name="Kadota M"/>
            <person name="Koyanagi M"/>
            <person name="Keeley SD"/>
            <person name="Tatsumi K"/>
            <person name="Tanaka K"/>
            <person name="Motone F"/>
            <person name="Kageyama Y"/>
            <person name="Nozu R"/>
            <person name="Adachi N"/>
            <person name="Nishimura O"/>
            <person name="Nakagawa R"/>
            <person name="Tanegashima C"/>
            <person name="Kiyatake I"/>
            <person name="Matsumoto R"/>
            <person name="Murakumo K"/>
            <person name="Nishida K"/>
            <person name="Terakita A"/>
            <person name="Kuratani S"/>
            <person name="Sato K"/>
            <person name="Hyodo S Kuraku.S."/>
        </authorList>
    </citation>
    <scope>NUCLEOTIDE SEQUENCE [LARGE SCALE GENOMIC DNA]</scope>
</reference>
<dbReference type="AntiFam" id="ANF00187">
    <property type="entry name" value="Shadow ORF (opposite parA)"/>
</dbReference>
<name>A0A401U0T3_CHIPU</name>
<keyword evidence="2" id="KW-1185">Reference proteome</keyword>
<dbReference type="EMBL" id="BEZZ01240170">
    <property type="protein sequence ID" value="GCC48493.1"/>
    <property type="molecule type" value="Genomic_DNA"/>
</dbReference>